<dbReference type="STRING" id="1285928.SAMN04487894_109166"/>
<accession>A0A1G6V3Z7</accession>
<proteinExistence type="predicted"/>
<organism evidence="1 2">
    <name type="scientific">Niabella drilacis (strain DSM 25811 / CCM 8410 / CCUG 62505 / LMG 26954 / E90)</name>
    <dbReference type="NCBI Taxonomy" id="1285928"/>
    <lineage>
        <taxon>Bacteria</taxon>
        <taxon>Pseudomonadati</taxon>
        <taxon>Bacteroidota</taxon>
        <taxon>Chitinophagia</taxon>
        <taxon>Chitinophagales</taxon>
        <taxon>Chitinophagaceae</taxon>
        <taxon>Niabella</taxon>
    </lineage>
</organism>
<sequence length="307" mass="33825">MRNDLILKHPPAKNRQKRKLKLAFEELEREMAAIGRHEQLMYKGGGSGSSGFDSSGFTIEGFVYYMQQNGFVVTQDSNGNYYSEGYLVMDPVVVYASYGGSGWNGSSGSGYYYYGDSGYNSGTGGDGGGWSYFGAVYTSYFQTYGPTPTNNWAQVQYSMNFDLPANTAVSSDPSDLPSGFHLTNGTIYKDGGDGASIYGITQQLSDGSIRIFIAPSVATSADSVWAMGIIVHESVHAWNFYEYGDVYTDKNQLWQDSEYRAYEAEAQYYEQHNRLGLAAEALNARDEAVDNGANSNSNLEDDPHWKP</sequence>
<reference evidence="2" key="1">
    <citation type="submission" date="2016-10" db="EMBL/GenBank/DDBJ databases">
        <authorList>
            <person name="Varghese N."/>
            <person name="Submissions S."/>
        </authorList>
    </citation>
    <scope>NUCLEOTIDE SEQUENCE [LARGE SCALE GENOMIC DNA]</scope>
    <source>
        <strain evidence="2">DSM 25811 / CCM 8410 / LMG 26954 / E90</strain>
    </source>
</reference>
<dbReference type="EMBL" id="FMZO01000009">
    <property type="protein sequence ID" value="SDD47616.1"/>
    <property type="molecule type" value="Genomic_DNA"/>
</dbReference>
<evidence type="ECO:0000313" key="2">
    <source>
        <dbReference type="Proteomes" id="UP000198757"/>
    </source>
</evidence>
<keyword evidence="2" id="KW-1185">Reference proteome</keyword>
<gene>
    <name evidence="1" type="ORF">SAMN04487894_109166</name>
</gene>
<dbReference type="RefSeq" id="WP_090391300.1">
    <property type="nucleotide sequence ID" value="NZ_FMZO01000009.1"/>
</dbReference>
<dbReference type="Proteomes" id="UP000198757">
    <property type="component" value="Unassembled WGS sequence"/>
</dbReference>
<dbReference type="AlphaFoldDB" id="A0A1G6V3Z7"/>
<name>A0A1G6V3Z7_NIADE</name>
<protein>
    <submittedName>
        <fullName evidence="1">Uncharacterized protein</fullName>
    </submittedName>
</protein>
<evidence type="ECO:0000313" key="1">
    <source>
        <dbReference type="EMBL" id="SDD47616.1"/>
    </source>
</evidence>